<dbReference type="Gene3D" id="3.90.226.30">
    <property type="match status" value="1"/>
</dbReference>
<dbReference type="EMBL" id="JADQTO010000012">
    <property type="protein sequence ID" value="MBG0564731.1"/>
    <property type="molecule type" value="Genomic_DNA"/>
</dbReference>
<dbReference type="AlphaFoldDB" id="A0A931CDV4"/>
<protein>
    <submittedName>
        <fullName evidence="2">DUF2088 domain-containing protein</fullName>
    </submittedName>
</protein>
<sequence length="454" mass="47975">MTSISALPPGLAASAARLGDASTVLDEHQVVAFITEQLTAYPFDGRSVCVLVPDGTRTCPLPLLMRAVHGALHGRVTRLTVLVALGTHAPMPDDALAQHLGYEPGRLADTYPGTEVLNHEWWKPETFADLGTVPAARIAELSAGRMSVEVPVLLNRAVVEHDVALVLGPVLPHEVVGMSGGNKYFFPGVGGKKIIDVSHWLGALITSAEIIGTSGTTPVRALIDDGAALIPAEKLGLSVVTAEVADAAVDGAVDDALPAGAAGPDAGTASRLHSVSFGETRASWASAAEVCAATHVTYLDAPVRRVLSIVPEMYDEIWTAAKGFYKVEPVVADGGEVVLYAPHVTQLSSTHPEIYEIGYHCRDYFVAQWDRFADVPWGVLAHSTHLRGAGTFDAVTGQERLRVRVTLATAIPEDVCRAADLGYLDPASVDLAAFAADPDTLVVPRAGETLFRLR</sequence>
<dbReference type="Gene3D" id="3.40.50.11440">
    <property type="match status" value="1"/>
</dbReference>
<evidence type="ECO:0000259" key="1">
    <source>
        <dbReference type="Pfam" id="PF09861"/>
    </source>
</evidence>
<keyword evidence="3" id="KW-1185">Reference proteome</keyword>
<comment type="caution">
    <text evidence="2">The sequence shown here is derived from an EMBL/GenBank/DDBJ whole genome shotgun (WGS) entry which is preliminary data.</text>
</comment>
<dbReference type="InterPro" id="IPR043166">
    <property type="entry name" value="LarA-like_C"/>
</dbReference>
<accession>A0A931CDV4</accession>
<proteinExistence type="predicted"/>
<feature type="domain" description="LarA-like N-terminal" evidence="1">
    <location>
        <begin position="44"/>
        <end position="203"/>
    </location>
</feature>
<dbReference type="InterPro" id="IPR018657">
    <property type="entry name" value="LarA-like_N"/>
</dbReference>
<organism evidence="2 3">
    <name type="scientific">Actinoplanes aureus</name>
    <dbReference type="NCBI Taxonomy" id="2792083"/>
    <lineage>
        <taxon>Bacteria</taxon>
        <taxon>Bacillati</taxon>
        <taxon>Actinomycetota</taxon>
        <taxon>Actinomycetes</taxon>
        <taxon>Micromonosporales</taxon>
        <taxon>Micromonosporaceae</taxon>
        <taxon>Actinoplanes</taxon>
    </lineage>
</organism>
<reference evidence="2" key="1">
    <citation type="submission" date="2020-11" db="EMBL/GenBank/DDBJ databases">
        <title>Isolation and identification of active actinomycetes.</title>
        <authorList>
            <person name="Sun X."/>
        </authorList>
    </citation>
    <scope>NUCLEOTIDE SEQUENCE</scope>
    <source>
        <strain evidence="2">NEAU-A11</strain>
    </source>
</reference>
<dbReference type="RefSeq" id="WP_196416513.1">
    <property type="nucleotide sequence ID" value="NZ_JADQTO010000012.1"/>
</dbReference>
<dbReference type="Proteomes" id="UP000598146">
    <property type="component" value="Unassembled WGS sequence"/>
</dbReference>
<dbReference type="PANTHER" id="PTHR33171:SF17">
    <property type="entry name" value="LARA-LIKE N-TERMINAL DOMAIN-CONTAINING PROTEIN"/>
    <property type="match status" value="1"/>
</dbReference>
<dbReference type="Pfam" id="PF09861">
    <property type="entry name" value="Lar_N"/>
    <property type="match status" value="1"/>
</dbReference>
<dbReference type="GO" id="GO:0050043">
    <property type="term" value="F:lactate racemase activity"/>
    <property type="evidence" value="ECO:0007669"/>
    <property type="project" value="InterPro"/>
</dbReference>
<dbReference type="InterPro" id="IPR048068">
    <property type="entry name" value="LarA-like"/>
</dbReference>
<gene>
    <name evidence="2" type="ORF">I4J89_25100</name>
</gene>
<name>A0A931CDV4_9ACTN</name>
<evidence type="ECO:0000313" key="3">
    <source>
        <dbReference type="Proteomes" id="UP000598146"/>
    </source>
</evidence>
<dbReference type="PANTHER" id="PTHR33171">
    <property type="entry name" value="LAR_N DOMAIN-CONTAINING PROTEIN"/>
    <property type="match status" value="1"/>
</dbReference>
<evidence type="ECO:0000313" key="2">
    <source>
        <dbReference type="EMBL" id="MBG0564731.1"/>
    </source>
</evidence>